<feature type="transmembrane region" description="Helical" evidence="1">
    <location>
        <begin position="109"/>
        <end position="130"/>
    </location>
</feature>
<protein>
    <submittedName>
        <fullName evidence="2">ABC transporter, permease protein</fullName>
    </submittedName>
</protein>
<sequence>MLTLFKNEWIKLWNKKQTWIFTILILAITIGVSLIFQSFVLDTASENDGTWEQGLQEEIVMYEGILADEDSEEWQVENAEMNIQQNEELLAAGVNPNEANNMIFLHESFPIIASFITLFSVIVASSIVSAEIDHGTMKHLLVRPFARWKHLAAKLLTVCGFSLTLIVTLVLMNLLMGTLLFGTGSFSSQISVNHFEAAPYMSSVDQILPAQIGLYFINVIMFIIISFSVSILFKSQTLAVGIGIFILFGTNIAQTFNVLFADSSWYQFVILPHLTLPEYAVRDEIIPGVGLMFSILILTLYAAVFIIASFTYFQKKDFAE</sequence>
<feature type="transmembrane region" description="Helical" evidence="1">
    <location>
        <begin position="20"/>
        <end position="41"/>
    </location>
</feature>
<dbReference type="STRING" id="632773.BBEV_3085"/>
<keyword evidence="1" id="KW-1133">Transmembrane helix</keyword>
<evidence type="ECO:0000313" key="2">
    <source>
        <dbReference type="EMBL" id="AOM84402.1"/>
    </source>
</evidence>
<feature type="transmembrane region" description="Helical" evidence="1">
    <location>
        <begin position="285"/>
        <end position="313"/>
    </location>
</feature>
<dbReference type="GO" id="GO:0005886">
    <property type="term" value="C:plasma membrane"/>
    <property type="evidence" value="ECO:0007669"/>
    <property type="project" value="UniProtKB-SubCell"/>
</dbReference>
<feature type="transmembrane region" description="Helical" evidence="1">
    <location>
        <begin position="240"/>
        <end position="265"/>
    </location>
</feature>
<feature type="transmembrane region" description="Helical" evidence="1">
    <location>
        <begin position="212"/>
        <end position="233"/>
    </location>
</feature>
<gene>
    <name evidence="2" type="ORF">BBEV_3085</name>
</gene>
<dbReference type="GO" id="GO:0140359">
    <property type="term" value="F:ABC-type transporter activity"/>
    <property type="evidence" value="ECO:0007669"/>
    <property type="project" value="InterPro"/>
</dbReference>
<dbReference type="Proteomes" id="UP000094463">
    <property type="component" value="Chromosome"/>
</dbReference>
<feature type="transmembrane region" description="Helical" evidence="1">
    <location>
        <begin position="151"/>
        <end position="176"/>
    </location>
</feature>
<dbReference type="Pfam" id="PF12679">
    <property type="entry name" value="ABC2_membrane_2"/>
    <property type="match status" value="1"/>
</dbReference>
<keyword evidence="1" id="KW-0812">Transmembrane</keyword>
<keyword evidence="3" id="KW-1185">Reference proteome</keyword>
<keyword evidence="1" id="KW-0472">Membrane</keyword>
<dbReference type="PANTHER" id="PTHR37305">
    <property type="entry name" value="INTEGRAL MEMBRANE PROTEIN-RELATED"/>
    <property type="match status" value="1"/>
</dbReference>
<organism evidence="2 3">
    <name type="scientific">Salisediminibacterium beveridgei</name>
    <dbReference type="NCBI Taxonomy" id="632773"/>
    <lineage>
        <taxon>Bacteria</taxon>
        <taxon>Bacillati</taxon>
        <taxon>Bacillota</taxon>
        <taxon>Bacilli</taxon>
        <taxon>Bacillales</taxon>
        <taxon>Bacillaceae</taxon>
        <taxon>Salisediminibacterium</taxon>
    </lineage>
</organism>
<dbReference type="OrthoDB" id="8613028at2"/>
<dbReference type="KEGG" id="bbev:BBEV_3085"/>
<dbReference type="RefSeq" id="WP_069366286.1">
    <property type="nucleotide sequence ID" value="NZ_CP012502.1"/>
</dbReference>
<dbReference type="AlphaFoldDB" id="A0A1D7QZH0"/>
<evidence type="ECO:0000256" key="1">
    <source>
        <dbReference type="SAM" id="Phobius"/>
    </source>
</evidence>
<reference evidence="2 3" key="1">
    <citation type="submission" date="2015-08" db="EMBL/GenBank/DDBJ databases">
        <title>The complete genome sequence of Bacillus beveridgei MLTeJB.</title>
        <authorList>
            <person name="Hanson T.E."/>
            <person name="Mesa C."/>
            <person name="Basesman S.M."/>
            <person name="Oremland R.S."/>
        </authorList>
    </citation>
    <scope>NUCLEOTIDE SEQUENCE [LARGE SCALE GENOMIC DNA]</scope>
    <source>
        <strain evidence="2 3">MLTeJB</strain>
    </source>
</reference>
<dbReference type="PANTHER" id="PTHR37305:SF1">
    <property type="entry name" value="MEMBRANE PROTEIN"/>
    <property type="match status" value="1"/>
</dbReference>
<evidence type="ECO:0000313" key="3">
    <source>
        <dbReference type="Proteomes" id="UP000094463"/>
    </source>
</evidence>
<proteinExistence type="predicted"/>
<name>A0A1D7QZH0_9BACI</name>
<dbReference type="EMBL" id="CP012502">
    <property type="protein sequence ID" value="AOM84402.1"/>
    <property type="molecule type" value="Genomic_DNA"/>
</dbReference>
<accession>A0A1D7QZH0</accession>